<sequence length="445" mass="47684">MLTSGVGLAAIGFGAAALTSCAAGAEESAEPDQDRAPSETLAPPVGLAGLVFEDPGFDGQFLRALDVVPNGGADIGESFVTARRIPSGDQDAWRAEWTALADRVHADAESSRAAGQRVSANSAYFRATTYYRTAGIFLLRPPTDPGLVESYRRQRDAFQRGLELGDFASEVVEIPYAQTALEGYFLRPDGPGPFPTMVLVGGYDGTKEESYFSGGRAALRRGYAVLLVDGPGQGGPLIEQGLVFRPDWEAVVTPQIDWLLSRPEVDPQRIVLMGRSWGGFLAPRAATEEHRIAALIADAPQYAPAKSAAGLLPEEYRDQLHSGDAAELNTVLEAEMATSPSAAFALNRGMLTHGFATPIDYLRGLQPYTLEGRAEKIACPTLLCTAESDSRGNDAQPLYDAITTPKEYLRFTNAEGAGEHDEAGAAALFEQRVFGWLADRLAEIR</sequence>
<dbReference type="InterPro" id="IPR000073">
    <property type="entry name" value="AB_hydrolase_1"/>
</dbReference>
<dbReference type="GO" id="GO:0016787">
    <property type="term" value="F:hydrolase activity"/>
    <property type="evidence" value="ECO:0007669"/>
    <property type="project" value="UniProtKB-KW"/>
</dbReference>
<dbReference type="Pfam" id="PF12697">
    <property type="entry name" value="Abhydrolase_6"/>
    <property type="match status" value="1"/>
</dbReference>
<evidence type="ECO:0000259" key="3">
    <source>
        <dbReference type="Pfam" id="PF12697"/>
    </source>
</evidence>
<comment type="similarity">
    <text evidence="1">Belongs to the AB hydrolase superfamily. FUS2 hydrolase family.</text>
</comment>
<proteinExistence type="inferred from homology"/>
<gene>
    <name evidence="4" type="ORF">NCTC10485_00252</name>
</gene>
<evidence type="ECO:0000313" key="4">
    <source>
        <dbReference type="EMBL" id="VEG44687.1"/>
    </source>
</evidence>
<feature type="signal peptide" evidence="2">
    <location>
        <begin position="1"/>
        <end position="25"/>
    </location>
</feature>
<evidence type="ECO:0000256" key="2">
    <source>
        <dbReference type="SAM" id="SignalP"/>
    </source>
</evidence>
<dbReference type="EC" id="3.7.1.-" evidence="4"/>
<dbReference type="InterPro" id="IPR050261">
    <property type="entry name" value="FrsA_esterase"/>
</dbReference>
<keyword evidence="5" id="KW-1185">Reference proteome</keyword>
<feature type="chain" id="PRO_5019308372" evidence="2">
    <location>
        <begin position="26"/>
        <end position="445"/>
    </location>
</feature>
<dbReference type="Gene3D" id="3.40.50.1820">
    <property type="entry name" value="alpha/beta hydrolase"/>
    <property type="match status" value="1"/>
</dbReference>
<keyword evidence="4" id="KW-0378">Hydrolase</keyword>
<organism evidence="4 5">
    <name type="scientific">Mycolicibacterium chitae</name>
    <name type="common">Mycobacterium chitae</name>
    <dbReference type="NCBI Taxonomy" id="1792"/>
    <lineage>
        <taxon>Bacteria</taxon>
        <taxon>Bacillati</taxon>
        <taxon>Actinomycetota</taxon>
        <taxon>Actinomycetes</taxon>
        <taxon>Mycobacteriales</taxon>
        <taxon>Mycobacteriaceae</taxon>
        <taxon>Mycolicibacterium</taxon>
    </lineage>
</organism>
<name>A0A448HX47_MYCCI</name>
<dbReference type="EMBL" id="LR134355">
    <property type="protein sequence ID" value="VEG44687.1"/>
    <property type="molecule type" value="Genomic_DNA"/>
</dbReference>
<dbReference type="SUPFAM" id="SSF53474">
    <property type="entry name" value="alpha/beta-Hydrolases"/>
    <property type="match status" value="1"/>
</dbReference>
<keyword evidence="2" id="KW-0732">Signal</keyword>
<feature type="domain" description="AB hydrolase-1" evidence="3">
    <location>
        <begin position="216"/>
        <end position="418"/>
    </location>
</feature>
<evidence type="ECO:0000313" key="5">
    <source>
        <dbReference type="Proteomes" id="UP000282551"/>
    </source>
</evidence>
<dbReference type="Gene3D" id="1.20.1440.110">
    <property type="entry name" value="acylaminoacyl peptidase"/>
    <property type="match status" value="1"/>
</dbReference>
<accession>A0A448HX47</accession>
<dbReference type="InterPro" id="IPR029058">
    <property type="entry name" value="AB_hydrolase_fold"/>
</dbReference>
<dbReference type="PANTHER" id="PTHR22946">
    <property type="entry name" value="DIENELACTONE HYDROLASE DOMAIN-CONTAINING PROTEIN-RELATED"/>
    <property type="match status" value="1"/>
</dbReference>
<dbReference type="PANTHER" id="PTHR22946:SF12">
    <property type="entry name" value="CONIDIAL PIGMENT BIOSYNTHESIS PROTEIN AYG1 (AFU_ORTHOLOGUE AFUA_2G17550)"/>
    <property type="match status" value="1"/>
</dbReference>
<evidence type="ECO:0000256" key="1">
    <source>
        <dbReference type="ARBA" id="ARBA00038115"/>
    </source>
</evidence>
<dbReference type="AlphaFoldDB" id="A0A448HX47"/>
<protein>
    <submittedName>
        <fullName evidence="4">Dienelactone hydrolase</fullName>
        <ecNumber evidence="4">3.7.1.-</ecNumber>
    </submittedName>
</protein>
<reference evidence="4 5" key="1">
    <citation type="submission" date="2018-12" db="EMBL/GenBank/DDBJ databases">
        <authorList>
            <consortium name="Pathogen Informatics"/>
        </authorList>
    </citation>
    <scope>NUCLEOTIDE SEQUENCE [LARGE SCALE GENOMIC DNA]</scope>
    <source>
        <strain evidence="4 5">NCTC10485</strain>
    </source>
</reference>
<dbReference type="Proteomes" id="UP000282551">
    <property type="component" value="Chromosome"/>
</dbReference>